<evidence type="ECO:0000313" key="4">
    <source>
        <dbReference type="Proteomes" id="UP001397290"/>
    </source>
</evidence>
<protein>
    <submittedName>
        <fullName evidence="3">Uncharacterized protein</fullName>
    </submittedName>
</protein>
<evidence type="ECO:0000313" key="3">
    <source>
        <dbReference type="EMBL" id="KAK8148035.1"/>
    </source>
</evidence>
<name>A0AAW0S1A3_9HYPO</name>
<feature type="region of interest" description="Disordered" evidence="1">
    <location>
        <begin position="1"/>
        <end position="25"/>
    </location>
</feature>
<keyword evidence="2" id="KW-1133">Transmembrane helix</keyword>
<dbReference type="EMBL" id="JAAHCF010000110">
    <property type="protein sequence ID" value="KAK8148035.1"/>
    <property type="molecule type" value="Genomic_DNA"/>
</dbReference>
<sequence length="165" mass="18464">MGQRFASRPKAASRPRKPDTNKGVVPLFRAGRPYSLSPQDRIETAELLREIKDIRDELKMLRVIAETQRSIQEEFRDFVRIKPRTLAYKDVADELREMDKAVEQIATSVSITLNPQQNAAAIAQTDAAVYQGQIMLLFTAVTIVFVGDGLLFACSSAVLCVFVFS</sequence>
<gene>
    <name evidence="3" type="ORF">G3M48_000514</name>
</gene>
<dbReference type="AlphaFoldDB" id="A0AAW0S1A3"/>
<evidence type="ECO:0000256" key="2">
    <source>
        <dbReference type="SAM" id="Phobius"/>
    </source>
</evidence>
<keyword evidence="2" id="KW-0812">Transmembrane</keyword>
<keyword evidence="4" id="KW-1185">Reference proteome</keyword>
<reference evidence="3 4" key="1">
    <citation type="submission" date="2020-02" db="EMBL/GenBank/DDBJ databases">
        <title>Comparative genomics of the hypocrealean fungal genus Beauvera.</title>
        <authorList>
            <person name="Showalter D.N."/>
            <person name="Bushley K.E."/>
            <person name="Rehner S.A."/>
        </authorList>
    </citation>
    <scope>NUCLEOTIDE SEQUENCE [LARGE SCALE GENOMIC DNA]</scope>
    <source>
        <strain evidence="3 4">ARSEF4384</strain>
    </source>
</reference>
<accession>A0AAW0S1A3</accession>
<dbReference type="Proteomes" id="UP001397290">
    <property type="component" value="Unassembled WGS sequence"/>
</dbReference>
<organism evidence="3 4">
    <name type="scientific">Beauveria asiatica</name>
    <dbReference type="NCBI Taxonomy" id="1069075"/>
    <lineage>
        <taxon>Eukaryota</taxon>
        <taxon>Fungi</taxon>
        <taxon>Dikarya</taxon>
        <taxon>Ascomycota</taxon>
        <taxon>Pezizomycotina</taxon>
        <taxon>Sordariomycetes</taxon>
        <taxon>Hypocreomycetidae</taxon>
        <taxon>Hypocreales</taxon>
        <taxon>Cordycipitaceae</taxon>
        <taxon>Beauveria</taxon>
    </lineage>
</organism>
<comment type="caution">
    <text evidence="3">The sequence shown here is derived from an EMBL/GenBank/DDBJ whole genome shotgun (WGS) entry which is preliminary data.</text>
</comment>
<proteinExistence type="predicted"/>
<keyword evidence="2" id="KW-0472">Membrane</keyword>
<feature type="transmembrane region" description="Helical" evidence="2">
    <location>
        <begin position="134"/>
        <end position="164"/>
    </location>
</feature>
<evidence type="ECO:0000256" key="1">
    <source>
        <dbReference type="SAM" id="MobiDB-lite"/>
    </source>
</evidence>